<dbReference type="InterPro" id="IPR008258">
    <property type="entry name" value="Transglycosylase_SLT_dom_1"/>
</dbReference>
<feature type="chain" id="PRO_5021375452" description="Transglycosylase SLT domain-containing protein" evidence="1">
    <location>
        <begin position="21"/>
        <end position="280"/>
    </location>
</feature>
<keyword evidence="4" id="KW-1185">Reference proteome</keyword>
<dbReference type="Proteomes" id="UP000298327">
    <property type="component" value="Unassembled WGS sequence"/>
</dbReference>
<dbReference type="AlphaFoldDB" id="A0A4Y9ZA04"/>
<proteinExistence type="predicted"/>
<accession>A0A4Y9ZA04</accession>
<dbReference type="InterPro" id="IPR023346">
    <property type="entry name" value="Lysozyme-like_dom_sf"/>
</dbReference>
<organism evidence="3 4">
    <name type="scientific">Dentipellis fragilis</name>
    <dbReference type="NCBI Taxonomy" id="205917"/>
    <lineage>
        <taxon>Eukaryota</taxon>
        <taxon>Fungi</taxon>
        <taxon>Dikarya</taxon>
        <taxon>Basidiomycota</taxon>
        <taxon>Agaricomycotina</taxon>
        <taxon>Agaricomycetes</taxon>
        <taxon>Russulales</taxon>
        <taxon>Hericiaceae</taxon>
        <taxon>Dentipellis</taxon>
    </lineage>
</organism>
<sequence>MKFSATLSVLVALAVAAVEAKGVHTDVLSVPNRHSRVSQRHADTSLESRAMAAGASKKLINVQSSCPSNVGATKSVKATSGPNGSIKWLNCGIDRAGWTPPYVQVTDLVTMDLSAAIADPNSPFKACSDFVWLFEKYGGEYGIPPIMLASFAMQESSCNPATVGGAGEEGLMQLTSDKCTQAPGGNCQDPEYNIRTGAHYFSESLKANGGDVLKTIGEYNGWQPNMTYADATAAAHTDCCRCQKNLDYLHQFVNGWLRNIDAYTHRPRLGLYFNLDVCGN</sequence>
<comment type="caution">
    <text evidence="3">The sequence shown here is derived from an EMBL/GenBank/DDBJ whole genome shotgun (WGS) entry which is preliminary data.</text>
</comment>
<feature type="signal peptide" evidence="1">
    <location>
        <begin position="1"/>
        <end position="20"/>
    </location>
</feature>
<evidence type="ECO:0000313" key="4">
    <source>
        <dbReference type="Proteomes" id="UP000298327"/>
    </source>
</evidence>
<gene>
    <name evidence="3" type="ORF">EVG20_g2394</name>
</gene>
<evidence type="ECO:0000256" key="1">
    <source>
        <dbReference type="SAM" id="SignalP"/>
    </source>
</evidence>
<dbReference type="Gene3D" id="1.10.530.10">
    <property type="match status" value="1"/>
</dbReference>
<keyword evidence="1" id="KW-0732">Signal</keyword>
<reference evidence="3 4" key="1">
    <citation type="submission" date="2019-02" db="EMBL/GenBank/DDBJ databases">
        <title>Genome sequencing of the rare red list fungi Dentipellis fragilis.</title>
        <authorList>
            <person name="Buettner E."/>
            <person name="Kellner H."/>
        </authorList>
    </citation>
    <scope>NUCLEOTIDE SEQUENCE [LARGE SCALE GENOMIC DNA]</scope>
    <source>
        <strain evidence="3 4">DSM 105465</strain>
    </source>
</reference>
<name>A0A4Y9ZA04_9AGAM</name>
<evidence type="ECO:0000259" key="2">
    <source>
        <dbReference type="Pfam" id="PF01464"/>
    </source>
</evidence>
<dbReference type="EMBL" id="SEOQ01000092">
    <property type="protein sequence ID" value="TFY70621.1"/>
    <property type="molecule type" value="Genomic_DNA"/>
</dbReference>
<evidence type="ECO:0000313" key="3">
    <source>
        <dbReference type="EMBL" id="TFY70621.1"/>
    </source>
</evidence>
<dbReference type="Pfam" id="PF01464">
    <property type="entry name" value="SLT"/>
    <property type="match status" value="1"/>
</dbReference>
<feature type="domain" description="Transglycosylase SLT" evidence="2">
    <location>
        <begin position="134"/>
        <end position="221"/>
    </location>
</feature>
<protein>
    <recommendedName>
        <fullName evidence="2">Transglycosylase SLT domain-containing protein</fullName>
    </recommendedName>
</protein>
<dbReference type="OrthoDB" id="2537480at2759"/>
<dbReference type="SUPFAM" id="SSF53955">
    <property type="entry name" value="Lysozyme-like"/>
    <property type="match status" value="1"/>
</dbReference>